<evidence type="ECO:0000313" key="2">
    <source>
        <dbReference type="Proteomes" id="UP000298213"/>
    </source>
</evidence>
<sequence length="299" mass="32673">MMTTPDAQPTLSSGPLLLVLTPARGGSIARFDYAAGGGAKTPVFRGVDGNDPSILDHANFPLVPFVNRVRDGRFSFRGREVRLSTNLPGDPSPLHGQGWTSAWEVESLTGTEAELVFRHAPGEWPWAYEARQSFALDPQGLTMTLSCTNRSDEPMPCGLGHHPYMPCTGETRLDTRVESVWTIDDKVLPIERIAADGRYDLRNRLVCGQGLDHGFGGWNGLARIDDPSLPFRIEISSPDAKFFQVYSPEQGGLFVAEPVSHANAALNAPETEWPELGMRVLDPGETMSLAMRVDVITKS</sequence>
<name>A0A4Y8ZRC4_9SPHN</name>
<dbReference type="InterPro" id="IPR014718">
    <property type="entry name" value="GH-type_carb-bd"/>
</dbReference>
<evidence type="ECO:0000313" key="1">
    <source>
        <dbReference type="EMBL" id="TFI58570.1"/>
    </source>
</evidence>
<organism evidence="1 2">
    <name type="scientific">Sphingomonas parva</name>
    <dbReference type="NCBI Taxonomy" id="2555898"/>
    <lineage>
        <taxon>Bacteria</taxon>
        <taxon>Pseudomonadati</taxon>
        <taxon>Pseudomonadota</taxon>
        <taxon>Alphaproteobacteria</taxon>
        <taxon>Sphingomonadales</taxon>
        <taxon>Sphingomonadaceae</taxon>
        <taxon>Sphingomonas</taxon>
    </lineage>
</organism>
<keyword evidence="2" id="KW-1185">Reference proteome</keyword>
<proteinExistence type="predicted"/>
<dbReference type="GO" id="GO:0030246">
    <property type="term" value="F:carbohydrate binding"/>
    <property type="evidence" value="ECO:0007669"/>
    <property type="project" value="InterPro"/>
</dbReference>
<dbReference type="GO" id="GO:0005975">
    <property type="term" value="P:carbohydrate metabolic process"/>
    <property type="evidence" value="ECO:0007669"/>
    <property type="project" value="InterPro"/>
</dbReference>
<dbReference type="RefSeq" id="WP_135085944.1">
    <property type="nucleotide sequence ID" value="NZ_SPDV01000014.1"/>
</dbReference>
<dbReference type="CDD" id="cd09021">
    <property type="entry name" value="Aldose_epim_Ec_YphB"/>
    <property type="match status" value="1"/>
</dbReference>
<dbReference type="Pfam" id="PF01263">
    <property type="entry name" value="Aldose_epim"/>
    <property type="match status" value="1"/>
</dbReference>
<dbReference type="InterPro" id="IPR008183">
    <property type="entry name" value="Aldose_1/G6P_1-epimerase"/>
</dbReference>
<reference evidence="1 2" key="1">
    <citation type="submission" date="2019-03" db="EMBL/GenBank/DDBJ databases">
        <title>Genome sequence of Sphingomonas sp. 17J27-24.</title>
        <authorList>
            <person name="Kim M."/>
            <person name="Maeng S."/>
            <person name="Sathiyaraj S."/>
        </authorList>
    </citation>
    <scope>NUCLEOTIDE SEQUENCE [LARGE SCALE GENOMIC DNA]</scope>
    <source>
        <strain evidence="1 2">17J27-24</strain>
    </source>
</reference>
<dbReference type="EMBL" id="SPDV01000014">
    <property type="protein sequence ID" value="TFI58570.1"/>
    <property type="molecule type" value="Genomic_DNA"/>
</dbReference>
<accession>A0A4Y8ZRC4</accession>
<dbReference type="OrthoDB" id="9796517at2"/>
<comment type="caution">
    <text evidence="1">The sequence shown here is derived from an EMBL/GenBank/DDBJ whole genome shotgun (WGS) entry which is preliminary data.</text>
</comment>
<dbReference type="InterPro" id="IPR011013">
    <property type="entry name" value="Gal_mutarotase_sf_dom"/>
</dbReference>
<dbReference type="Proteomes" id="UP000298213">
    <property type="component" value="Unassembled WGS sequence"/>
</dbReference>
<dbReference type="SUPFAM" id="SSF74650">
    <property type="entry name" value="Galactose mutarotase-like"/>
    <property type="match status" value="1"/>
</dbReference>
<gene>
    <name evidence="1" type="ORF">E2493_09095</name>
</gene>
<dbReference type="AlphaFoldDB" id="A0A4Y8ZRC4"/>
<protein>
    <submittedName>
        <fullName evidence="1">Aldose 1-epimerase</fullName>
    </submittedName>
</protein>
<dbReference type="Gene3D" id="2.70.98.10">
    <property type="match status" value="1"/>
</dbReference>
<dbReference type="GO" id="GO:0016853">
    <property type="term" value="F:isomerase activity"/>
    <property type="evidence" value="ECO:0007669"/>
    <property type="project" value="InterPro"/>
</dbReference>